<accession>A0ABP0WQR5</accession>
<dbReference type="SUPFAM" id="SSF57903">
    <property type="entry name" value="FYVE/PHD zinc finger"/>
    <property type="match status" value="1"/>
</dbReference>
<gene>
    <name evidence="7" type="ORF">CSSPJE1EN1_LOCUS14662</name>
</gene>
<evidence type="ECO:0000256" key="3">
    <source>
        <dbReference type="ARBA" id="ARBA00022833"/>
    </source>
</evidence>
<dbReference type="PANTHER" id="PTHR46977">
    <property type="entry name" value="PROTEIN FREE1"/>
    <property type="match status" value="1"/>
</dbReference>
<evidence type="ECO:0000256" key="5">
    <source>
        <dbReference type="SAM" id="MobiDB-lite"/>
    </source>
</evidence>
<dbReference type="PANTHER" id="PTHR46977:SF1">
    <property type="entry name" value="PROTEIN FREE1"/>
    <property type="match status" value="1"/>
</dbReference>
<protein>
    <recommendedName>
        <fullName evidence="6">FYVE-type domain-containing protein</fullName>
    </recommendedName>
</protein>
<proteinExistence type="predicted"/>
<keyword evidence="8" id="KW-1185">Reference proteome</keyword>
<feature type="region of interest" description="Disordered" evidence="5">
    <location>
        <begin position="136"/>
        <end position="174"/>
    </location>
</feature>
<sequence length="489" mass="52243">MQQQEEWYYGGSYGQQQRLSPSVPDYGHLNSSAPSSSSPSLALLPNAPPYSAYATPSYAQAYDYGLGSSQQQQQVYGGVEEGGAQAMSLGYGAPSSLDNYYGGQQDATSSIYAKPYDGGGGSGEVFVYDGGRGGAGAGGGGASEPYGARGTGASSWSSRNTDDAKDSAGAGGEGGGVQKYWVKLLPETTSSNPPKEVICQIGLDGVRMVDPSTSRTLRIYPLETIERWEVNEPSVFTFWAKSAVDFEQCTIRLQSSTHTINAILDTITAACVQLCEMVGKDGPSNYSKPSDSSAGAGTDISRHQKGSIVDWVSLRPRSVSEEEKQHWVPDEAASKCTNCKTEFSAFIRRHHCRNCGDIFCDKCTRGRTALTAGEDAQVVRVCDHCLGEVMQRLSNVKETSSKTSVQRTHEDLAKKLQEELERNASRKAARNSQSSSTNTNSSATSGSGPRMQEVACPTCTVHLQVQLPSSGTETIECGVCQHPFLVNAN</sequence>
<keyword evidence="1" id="KW-0479">Metal-binding</keyword>
<feature type="region of interest" description="Disordered" evidence="5">
    <location>
        <begin position="421"/>
        <end position="449"/>
    </location>
</feature>
<evidence type="ECO:0000256" key="2">
    <source>
        <dbReference type="ARBA" id="ARBA00022771"/>
    </source>
</evidence>
<keyword evidence="2 4" id="KW-0863">Zinc-finger</keyword>
<dbReference type="Proteomes" id="UP001497444">
    <property type="component" value="Chromosome 2"/>
</dbReference>
<organism evidence="7 8">
    <name type="scientific">Sphagnum jensenii</name>
    <dbReference type="NCBI Taxonomy" id="128206"/>
    <lineage>
        <taxon>Eukaryota</taxon>
        <taxon>Viridiplantae</taxon>
        <taxon>Streptophyta</taxon>
        <taxon>Embryophyta</taxon>
        <taxon>Bryophyta</taxon>
        <taxon>Sphagnophytina</taxon>
        <taxon>Sphagnopsida</taxon>
        <taxon>Sphagnales</taxon>
        <taxon>Sphagnaceae</taxon>
        <taxon>Sphagnum</taxon>
    </lineage>
</organism>
<dbReference type="EMBL" id="OZ020097">
    <property type="protein sequence ID" value="CAK9269184.1"/>
    <property type="molecule type" value="Genomic_DNA"/>
</dbReference>
<dbReference type="InterPro" id="IPR013083">
    <property type="entry name" value="Znf_RING/FYVE/PHD"/>
</dbReference>
<evidence type="ECO:0000313" key="8">
    <source>
        <dbReference type="Proteomes" id="UP001497444"/>
    </source>
</evidence>
<dbReference type="InterPro" id="IPR045893">
    <property type="entry name" value="FREE1"/>
</dbReference>
<keyword evidence="3" id="KW-0862">Zinc</keyword>
<name>A0ABP0WQR5_9BRYO</name>
<evidence type="ECO:0000259" key="6">
    <source>
        <dbReference type="PROSITE" id="PS50178"/>
    </source>
</evidence>
<reference evidence="7 8" key="1">
    <citation type="submission" date="2024-02" db="EMBL/GenBank/DDBJ databases">
        <authorList>
            <consortium name="ELIXIR-Norway"/>
            <consortium name="Elixir Norway"/>
        </authorList>
    </citation>
    <scope>NUCLEOTIDE SEQUENCE [LARGE SCALE GENOMIC DNA]</scope>
</reference>
<feature type="compositionally biased region" description="Low complexity" evidence="5">
    <location>
        <begin position="430"/>
        <end position="447"/>
    </location>
</feature>
<feature type="region of interest" description="Disordered" evidence="5">
    <location>
        <begin position="1"/>
        <end position="46"/>
    </location>
</feature>
<dbReference type="SMART" id="SM00064">
    <property type="entry name" value="FYVE"/>
    <property type="match status" value="1"/>
</dbReference>
<dbReference type="InterPro" id="IPR017455">
    <property type="entry name" value="Znf_FYVE-rel"/>
</dbReference>
<dbReference type="Gene3D" id="3.30.40.10">
    <property type="entry name" value="Zinc/RING finger domain, C3HC4 (zinc finger)"/>
    <property type="match status" value="1"/>
</dbReference>
<dbReference type="SUPFAM" id="SSF50729">
    <property type="entry name" value="PH domain-like"/>
    <property type="match status" value="1"/>
</dbReference>
<feature type="compositionally biased region" description="Low complexity" evidence="5">
    <location>
        <begin position="29"/>
        <end position="46"/>
    </location>
</feature>
<evidence type="ECO:0000313" key="7">
    <source>
        <dbReference type="EMBL" id="CAK9269184.1"/>
    </source>
</evidence>
<dbReference type="InterPro" id="IPR000306">
    <property type="entry name" value="Znf_FYVE"/>
</dbReference>
<evidence type="ECO:0000256" key="1">
    <source>
        <dbReference type="ARBA" id="ARBA00022723"/>
    </source>
</evidence>
<feature type="domain" description="FYVE-type" evidence="6">
    <location>
        <begin position="330"/>
        <end position="390"/>
    </location>
</feature>
<dbReference type="InterPro" id="IPR011011">
    <property type="entry name" value="Znf_FYVE_PHD"/>
</dbReference>
<dbReference type="Pfam" id="PF01363">
    <property type="entry name" value="FYVE"/>
    <property type="match status" value="1"/>
</dbReference>
<evidence type="ECO:0000256" key="4">
    <source>
        <dbReference type="PROSITE-ProRule" id="PRU00091"/>
    </source>
</evidence>
<dbReference type="PROSITE" id="PS50178">
    <property type="entry name" value="ZF_FYVE"/>
    <property type="match status" value="1"/>
</dbReference>